<proteinExistence type="predicted"/>
<dbReference type="EMBL" id="JBHSZO010000005">
    <property type="protein sequence ID" value="MFC7217497.1"/>
    <property type="molecule type" value="Genomic_DNA"/>
</dbReference>
<evidence type="ECO:0000313" key="1">
    <source>
        <dbReference type="EMBL" id="MFC7217497.1"/>
    </source>
</evidence>
<dbReference type="Gene3D" id="3.30.530.20">
    <property type="match status" value="1"/>
</dbReference>
<dbReference type="InterPro" id="IPR019587">
    <property type="entry name" value="Polyketide_cyclase/dehydratase"/>
</dbReference>
<name>A0ABW2GFD1_9ACTN</name>
<dbReference type="RefSeq" id="WP_386412265.1">
    <property type="nucleotide sequence ID" value="NZ_JBHSZO010000005.1"/>
</dbReference>
<dbReference type="InterPro" id="IPR023393">
    <property type="entry name" value="START-like_dom_sf"/>
</dbReference>
<protein>
    <submittedName>
        <fullName evidence="1">SRPBCC family protein</fullName>
    </submittedName>
</protein>
<evidence type="ECO:0000313" key="2">
    <source>
        <dbReference type="Proteomes" id="UP001596413"/>
    </source>
</evidence>
<dbReference type="SUPFAM" id="SSF55961">
    <property type="entry name" value="Bet v1-like"/>
    <property type="match status" value="1"/>
</dbReference>
<reference evidence="2" key="1">
    <citation type="journal article" date="2019" name="Int. J. Syst. Evol. Microbiol.">
        <title>The Global Catalogue of Microorganisms (GCM) 10K type strain sequencing project: providing services to taxonomists for standard genome sequencing and annotation.</title>
        <authorList>
            <consortium name="The Broad Institute Genomics Platform"/>
            <consortium name="The Broad Institute Genome Sequencing Center for Infectious Disease"/>
            <person name="Wu L."/>
            <person name="Ma J."/>
        </authorList>
    </citation>
    <scope>NUCLEOTIDE SEQUENCE [LARGE SCALE GENOMIC DNA]</scope>
    <source>
        <strain evidence="2">CGMCC 1.13681</strain>
    </source>
</reference>
<gene>
    <name evidence="1" type="ORF">ACFQLX_04810</name>
</gene>
<organism evidence="1 2">
    <name type="scientific">Streptomyces polyrhachis</name>
    <dbReference type="NCBI Taxonomy" id="1282885"/>
    <lineage>
        <taxon>Bacteria</taxon>
        <taxon>Bacillati</taxon>
        <taxon>Actinomycetota</taxon>
        <taxon>Actinomycetes</taxon>
        <taxon>Kitasatosporales</taxon>
        <taxon>Streptomycetaceae</taxon>
        <taxon>Streptomyces</taxon>
    </lineage>
</organism>
<accession>A0ABW2GFD1</accession>
<sequence>MGERVWSVEESLVIAAPAAEVYAAVADPRRMVEWSTELFAVRVRGQRFTGFNRKGPLVWFTSCRIAVAEPDAEFAFDVTSFGLPIARWGYRVEAEPAQGGTRITEYWLDHRRTPGWRRTVAELLGLVFTATPAARRAEVNRRGMRVTLQRISESLTGQPA</sequence>
<keyword evidence="2" id="KW-1185">Reference proteome</keyword>
<dbReference type="Proteomes" id="UP001596413">
    <property type="component" value="Unassembled WGS sequence"/>
</dbReference>
<comment type="caution">
    <text evidence="1">The sequence shown here is derived from an EMBL/GenBank/DDBJ whole genome shotgun (WGS) entry which is preliminary data.</text>
</comment>
<dbReference type="Pfam" id="PF10604">
    <property type="entry name" value="Polyketide_cyc2"/>
    <property type="match status" value="1"/>
</dbReference>
<dbReference type="CDD" id="cd07812">
    <property type="entry name" value="SRPBCC"/>
    <property type="match status" value="1"/>
</dbReference>